<evidence type="ECO:0000313" key="1">
    <source>
        <dbReference type="EMBL" id="CAL4203637.1"/>
    </source>
</evidence>
<name>A0AAV2SL38_MEGNR</name>
<dbReference type="EMBL" id="CAXKWB010079469">
    <property type="protein sequence ID" value="CAL4203637.1"/>
    <property type="molecule type" value="Genomic_DNA"/>
</dbReference>
<evidence type="ECO:0000313" key="2">
    <source>
        <dbReference type="Proteomes" id="UP001497623"/>
    </source>
</evidence>
<sequence>FIRQGAGINTVTQEWTGRCISTYGTGTSGLAPPSWGYLFSFSEDYCYSLLPHHHHFLHLMVQCKQLRHWLIPHRRLLHHWLILRELCHWLIPGSQTQKGEELQGSGQLLAHVQGQNWLRYPHMHTRT</sequence>
<proteinExistence type="predicted"/>
<gene>
    <name evidence="1" type="ORF">MNOR_LOCUS37801</name>
</gene>
<dbReference type="AlphaFoldDB" id="A0AAV2SL38"/>
<dbReference type="Proteomes" id="UP001497623">
    <property type="component" value="Unassembled WGS sequence"/>
</dbReference>
<feature type="non-terminal residue" evidence="1">
    <location>
        <position position="1"/>
    </location>
</feature>
<organism evidence="1 2">
    <name type="scientific">Meganyctiphanes norvegica</name>
    <name type="common">Northern krill</name>
    <name type="synonym">Thysanopoda norvegica</name>
    <dbReference type="NCBI Taxonomy" id="48144"/>
    <lineage>
        <taxon>Eukaryota</taxon>
        <taxon>Metazoa</taxon>
        <taxon>Ecdysozoa</taxon>
        <taxon>Arthropoda</taxon>
        <taxon>Crustacea</taxon>
        <taxon>Multicrustacea</taxon>
        <taxon>Malacostraca</taxon>
        <taxon>Eumalacostraca</taxon>
        <taxon>Eucarida</taxon>
        <taxon>Euphausiacea</taxon>
        <taxon>Euphausiidae</taxon>
        <taxon>Meganyctiphanes</taxon>
    </lineage>
</organism>
<comment type="caution">
    <text evidence="1">The sequence shown here is derived from an EMBL/GenBank/DDBJ whole genome shotgun (WGS) entry which is preliminary data.</text>
</comment>
<protein>
    <submittedName>
        <fullName evidence="1">Uncharacterized protein</fullName>
    </submittedName>
</protein>
<reference evidence="1 2" key="1">
    <citation type="submission" date="2024-05" db="EMBL/GenBank/DDBJ databases">
        <authorList>
            <person name="Wallberg A."/>
        </authorList>
    </citation>
    <scope>NUCLEOTIDE SEQUENCE [LARGE SCALE GENOMIC DNA]</scope>
</reference>
<keyword evidence="2" id="KW-1185">Reference proteome</keyword>
<feature type="non-terminal residue" evidence="1">
    <location>
        <position position="127"/>
    </location>
</feature>
<accession>A0AAV2SL38</accession>